<sequence length="188" mass="21693">MSAPDAALEDLVYWLKRHNQSISEVDPFRFEDLIAQFLKERFGPTQVRKVGGRKDMGIDMLVAQAGDDPLFVQVKRRSKLNRCESVATVRTMNGVLLRERSPYGMVITTSKSFSPDAIREAYAVRKNYVDGPFSRHNIELVDLPGVLAMLGESELDRAAYRNHESYVDFENWRKTMSLTLHPRFRRLR</sequence>
<comment type="caution">
    <text evidence="2">The sequence shown here is derived from an EMBL/GenBank/DDBJ whole genome shotgun (WGS) entry which is preliminary data.</text>
</comment>
<keyword evidence="3" id="KW-1185">Reference proteome</keyword>
<organism evidence="2 3">
    <name type="scientific">Sphingomonas leidyi</name>
    <dbReference type="NCBI Taxonomy" id="68569"/>
    <lineage>
        <taxon>Bacteria</taxon>
        <taxon>Pseudomonadati</taxon>
        <taxon>Pseudomonadota</taxon>
        <taxon>Alphaproteobacteria</taxon>
        <taxon>Sphingomonadales</taxon>
        <taxon>Sphingomonadaceae</taxon>
        <taxon>Sphingomonas</taxon>
    </lineage>
</organism>
<dbReference type="RefSeq" id="WP_167298593.1">
    <property type="nucleotide sequence ID" value="NZ_JAASQV010000001.1"/>
</dbReference>
<dbReference type="GO" id="GO:0003677">
    <property type="term" value="F:DNA binding"/>
    <property type="evidence" value="ECO:0007669"/>
    <property type="project" value="InterPro"/>
</dbReference>
<dbReference type="AlphaFoldDB" id="A0A7X5UXN9"/>
<proteinExistence type="predicted"/>
<protein>
    <recommendedName>
        <fullName evidence="1">Restriction endonuclease type IV Mrr domain-containing protein</fullName>
    </recommendedName>
</protein>
<dbReference type="InterPro" id="IPR052906">
    <property type="entry name" value="Type_IV_Methyl-Rstrct_Enzyme"/>
</dbReference>
<dbReference type="InterPro" id="IPR007560">
    <property type="entry name" value="Restrct_endonuc_IV_Mrr"/>
</dbReference>
<evidence type="ECO:0000313" key="3">
    <source>
        <dbReference type="Proteomes" id="UP000564677"/>
    </source>
</evidence>
<dbReference type="Gene3D" id="3.40.1350.10">
    <property type="match status" value="1"/>
</dbReference>
<dbReference type="EMBL" id="JAASQV010000001">
    <property type="protein sequence ID" value="NIJ64204.1"/>
    <property type="molecule type" value="Genomic_DNA"/>
</dbReference>
<dbReference type="GO" id="GO:0009307">
    <property type="term" value="P:DNA restriction-modification system"/>
    <property type="evidence" value="ECO:0007669"/>
    <property type="project" value="InterPro"/>
</dbReference>
<dbReference type="Pfam" id="PF04471">
    <property type="entry name" value="Mrr_cat"/>
    <property type="match status" value="1"/>
</dbReference>
<accession>A0A7X5UXN9</accession>
<feature type="domain" description="Restriction endonuclease type IV Mrr" evidence="1">
    <location>
        <begin position="23"/>
        <end position="144"/>
    </location>
</feature>
<reference evidence="2 3" key="1">
    <citation type="submission" date="2020-03" db="EMBL/GenBank/DDBJ databases">
        <title>Genomic Encyclopedia of Type Strains, Phase IV (KMG-IV): sequencing the most valuable type-strain genomes for metagenomic binning, comparative biology and taxonomic classification.</title>
        <authorList>
            <person name="Goeker M."/>
        </authorList>
    </citation>
    <scope>NUCLEOTIDE SEQUENCE [LARGE SCALE GENOMIC DNA]</scope>
    <source>
        <strain evidence="2 3">DSM 4733</strain>
    </source>
</reference>
<dbReference type="SUPFAM" id="SSF52980">
    <property type="entry name" value="Restriction endonuclease-like"/>
    <property type="match status" value="1"/>
</dbReference>
<dbReference type="GO" id="GO:0015666">
    <property type="term" value="F:restriction endodeoxyribonuclease activity"/>
    <property type="evidence" value="ECO:0007669"/>
    <property type="project" value="TreeGrafter"/>
</dbReference>
<name>A0A7X5UXN9_9SPHN</name>
<dbReference type="Proteomes" id="UP000564677">
    <property type="component" value="Unassembled WGS sequence"/>
</dbReference>
<dbReference type="InterPro" id="IPR011856">
    <property type="entry name" value="tRNA_endonuc-like_dom_sf"/>
</dbReference>
<dbReference type="InterPro" id="IPR011335">
    <property type="entry name" value="Restrct_endonuc-II-like"/>
</dbReference>
<gene>
    <name evidence="2" type="ORF">FHR20_001135</name>
</gene>
<dbReference type="PANTHER" id="PTHR30015">
    <property type="entry name" value="MRR RESTRICTION SYSTEM PROTEIN"/>
    <property type="match status" value="1"/>
</dbReference>
<evidence type="ECO:0000313" key="2">
    <source>
        <dbReference type="EMBL" id="NIJ64204.1"/>
    </source>
</evidence>
<dbReference type="PANTHER" id="PTHR30015:SF7">
    <property type="entry name" value="TYPE IV METHYL-DIRECTED RESTRICTION ENZYME ECOKMRR"/>
    <property type="match status" value="1"/>
</dbReference>
<evidence type="ECO:0000259" key="1">
    <source>
        <dbReference type="Pfam" id="PF04471"/>
    </source>
</evidence>